<keyword evidence="1" id="KW-0694">RNA-binding</keyword>
<organism evidence="3 4">
    <name type="scientific">Prorocentrum cordatum</name>
    <dbReference type="NCBI Taxonomy" id="2364126"/>
    <lineage>
        <taxon>Eukaryota</taxon>
        <taxon>Sar</taxon>
        <taxon>Alveolata</taxon>
        <taxon>Dinophyceae</taxon>
        <taxon>Prorocentrales</taxon>
        <taxon>Prorocentraceae</taxon>
        <taxon>Prorocentrum</taxon>
    </lineage>
</organism>
<name>A0ABN9PAS9_9DINO</name>
<proteinExistence type="predicted"/>
<dbReference type="InterPro" id="IPR035979">
    <property type="entry name" value="RBD_domain_sf"/>
</dbReference>
<dbReference type="InterPro" id="IPR012677">
    <property type="entry name" value="Nucleotide-bd_a/b_plait_sf"/>
</dbReference>
<dbReference type="SMART" id="SM00360">
    <property type="entry name" value="RRM"/>
    <property type="match status" value="1"/>
</dbReference>
<dbReference type="Gene3D" id="3.30.70.330">
    <property type="match status" value="1"/>
</dbReference>
<evidence type="ECO:0000259" key="2">
    <source>
        <dbReference type="PROSITE" id="PS50102"/>
    </source>
</evidence>
<feature type="domain" description="RRM" evidence="2">
    <location>
        <begin position="65"/>
        <end position="139"/>
    </location>
</feature>
<dbReference type="Proteomes" id="UP001189429">
    <property type="component" value="Unassembled WGS sequence"/>
</dbReference>
<dbReference type="InterPro" id="IPR000504">
    <property type="entry name" value="RRM_dom"/>
</dbReference>
<dbReference type="SUPFAM" id="SSF54928">
    <property type="entry name" value="RNA-binding domain, RBD"/>
    <property type="match status" value="1"/>
</dbReference>
<gene>
    <name evidence="3" type="ORF">PCOR1329_LOCUS154</name>
</gene>
<reference evidence="3" key="1">
    <citation type="submission" date="2023-10" db="EMBL/GenBank/DDBJ databases">
        <authorList>
            <person name="Chen Y."/>
            <person name="Shah S."/>
            <person name="Dougan E. K."/>
            <person name="Thang M."/>
            <person name="Chan C."/>
        </authorList>
    </citation>
    <scope>NUCLEOTIDE SEQUENCE [LARGE SCALE GENOMIC DNA]</scope>
</reference>
<evidence type="ECO:0000256" key="1">
    <source>
        <dbReference type="PROSITE-ProRule" id="PRU00176"/>
    </source>
</evidence>
<evidence type="ECO:0000313" key="4">
    <source>
        <dbReference type="Proteomes" id="UP001189429"/>
    </source>
</evidence>
<keyword evidence="4" id="KW-1185">Reference proteome</keyword>
<comment type="caution">
    <text evidence="3">The sequence shown here is derived from an EMBL/GenBank/DDBJ whole genome shotgun (WGS) entry which is preliminary data.</text>
</comment>
<feature type="non-terminal residue" evidence="3">
    <location>
        <position position="1"/>
    </location>
</feature>
<protein>
    <recommendedName>
        <fullName evidence="2">RRM domain-containing protein</fullName>
    </recommendedName>
</protein>
<sequence>DAFIQQHMSPQMDISLCVLPGHPRIAALGKSVGVACLLEAAGRCGKVILDADKLLVRPNLKPRRNTLILHDLPDGVSEEELRHLFEGSPEGAGLVSVKPDVNRTAFVAFGTDDDAQRAALWLRSQTLRGEGVKCSIKSERLQSSFFVPSQPPPVAVSVKDAVYAMSGHQAQMMMGYPGIGLDSPWGPASRLQPF</sequence>
<dbReference type="EMBL" id="CAUYUJ010000007">
    <property type="protein sequence ID" value="CAK0788214.1"/>
    <property type="molecule type" value="Genomic_DNA"/>
</dbReference>
<dbReference type="Pfam" id="PF00076">
    <property type="entry name" value="RRM_1"/>
    <property type="match status" value="1"/>
</dbReference>
<accession>A0ABN9PAS9</accession>
<evidence type="ECO:0000313" key="3">
    <source>
        <dbReference type="EMBL" id="CAK0788214.1"/>
    </source>
</evidence>
<dbReference type="PROSITE" id="PS50102">
    <property type="entry name" value="RRM"/>
    <property type="match status" value="1"/>
</dbReference>